<organism evidence="1 2">
    <name type="scientific">Ancylostoma ceylanicum</name>
    <dbReference type="NCBI Taxonomy" id="53326"/>
    <lineage>
        <taxon>Eukaryota</taxon>
        <taxon>Metazoa</taxon>
        <taxon>Ecdysozoa</taxon>
        <taxon>Nematoda</taxon>
        <taxon>Chromadorea</taxon>
        <taxon>Rhabditida</taxon>
        <taxon>Rhabditina</taxon>
        <taxon>Rhabditomorpha</taxon>
        <taxon>Strongyloidea</taxon>
        <taxon>Ancylostomatidae</taxon>
        <taxon>Ancylostomatinae</taxon>
        <taxon>Ancylostoma</taxon>
    </lineage>
</organism>
<evidence type="ECO:0000313" key="1">
    <source>
        <dbReference type="EMBL" id="EYB80931.1"/>
    </source>
</evidence>
<dbReference type="AlphaFoldDB" id="A0A016RRK5"/>
<dbReference type="EMBL" id="JARK01001732">
    <property type="protein sequence ID" value="EYB80931.1"/>
    <property type="molecule type" value="Genomic_DNA"/>
</dbReference>
<dbReference type="Proteomes" id="UP000024635">
    <property type="component" value="Unassembled WGS sequence"/>
</dbReference>
<name>A0A016RRK5_9BILA</name>
<accession>A0A016RRK5</accession>
<gene>
    <name evidence="1" type="primary">Acey_s0396.g666</name>
    <name evidence="1" type="ORF">Y032_0396g666</name>
</gene>
<keyword evidence="2" id="KW-1185">Reference proteome</keyword>
<evidence type="ECO:0000313" key="2">
    <source>
        <dbReference type="Proteomes" id="UP000024635"/>
    </source>
</evidence>
<reference evidence="2" key="1">
    <citation type="journal article" date="2015" name="Nat. Genet.">
        <title>The genome and transcriptome of the zoonotic hookworm Ancylostoma ceylanicum identify infection-specific gene families.</title>
        <authorList>
            <person name="Schwarz E.M."/>
            <person name="Hu Y."/>
            <person name="Antoshechkin I."/>
            <person name="Miller M.M."/>
            <person name="Sternberg P.W."/>
            <person name="Aroian R.V."/>
        </authorList>
    </citation>
    <scope>NUCLEOTIDE SEQUENCE</scope>
    <source>
        <strain evidence="2">HY135</strain>
    </source>
</reference>
<proteinExistence type="predicted"/>
<protein>
    <submittedName>
        <fullName evidence="1">Uncharacterized protein</fullName>
    </submittedName>
</protein>
<sequence>MSLLLCSLRGFRKCTSVRGQVVQHVVEAVQTKNFFGRRAPSFWVEFNCSRAARRRKAIINQVLSVIENGEFHSCGCYNQLSWNWYGSAWLGMIYSLFNTSTKLALNDRIDVVRGKLTGWVQELFSCIFLKI</sequence>
<comment type="caution">
    <text evidence="1">The sequence shown here is derived from an EMBL/GenBank/DDBJ whole genome shotgun (WGS) entry which is preliminary data.</text>
</comment>